<comment type="caution">
    <text evidence="3">The sequence shown here is derived from an EMBL/GenBank/DDBJ whole genome shotgun (WGS) entry which is preliminary data.</text>
</comment>
<gene>
    <name evidence="3" type="ORF">AALT52_01305</name>
</gene>
<organism evidence="3 4">
    <name type="scientific">Ligilactobacillus faecis</name>
    <dbReference type="NCBI Taxonomy" id="762833"/>
    <lineage>
        <taxon>Bacteria</taxon>
        <taxon>Bacillati</taxon>
        <taxon>Bacillota</taxon>
        <taxon>Bacilli</taxon>
        <taxon>Lactobacillales</taxon>
        <taxon>Lactobacillaceae</taxon>
        <taxon>Ligilactobacillus</taxon>
    </lineage>
</organism>
<sequence>MIMEWKSELVEAEIKAGDEIFKRYTSYVVAIKSVAAIEKKQSAFVAVDISDYMALKKVFTNISDLLVEQEAMLTELLDGEEKKEKIKRQRSELERRHHDELSKNYFEEDFFDKAINKVGIKDDIDKNDDNNDGIEKNSANVNEVMMKKQSGIDEENEMANIFEKIKGRKHSDFSEYNDDGDIENSENATYEFY</sequence>
<feature type="region of interest" description="Disordered" evidence="2">
    <location>
        <begin position="173"/>
        <end position="193"/>
    </location>
</feature>
<evidence type="ECO:0000313" key="4">
    <source>
        <dbReference type="Proteomes" id="UP001565236"/>
    </source>
</evidence>
<evidence type="ECO:0000256" key="2">
    <source>
        <dbReference type="SAM" id="MobiDB-lite"/>
    </source>
</evidence>
<feature type="coiled-coil region" evidence="1">
    <location>
        <begin position="76"/>
        <end position="103"/>
    </location>
</feature>
<protein>
    <submittedName>
        <fullName evidence="3">Uncharacterized protein</fullName>
    </submittedName>
</protein>
<dbReference type="EMBL" id="JBCLUF010000003">
    <property type="protein sequence ID" value="MEY8661536.1"/>
    <property type="molecule type" value="Genomic_DNA"/>
</dbReference>
<reference evidence="3 4" key="1">
    <citation type="submission" date="2024-03" db="EMBL/GenBank/DDBJ databases">
        <title>Mouse gut bacterial collection (mGBC) of GemPharmatech.</title>
        <authorList>
            <person name="He Y."/>
            <person name="Dong L."/>
            <person name="Wu D."/>
            <person name="Gao X."/>
            <person name="Lin Z."/>
        </authorList>
    </citation>
    <scope>NUCLEOTIDE SEQUENCE [LARGE SCALE GENOMIC DNA]</scope>
    <source>
        <strain evidence="3 4">15-30</strain>
    </source>
</reference>
<name>A0ABV4DM33_9LACO</name>
<proteinExistence type="predicted"/>
<evidence type="ECO:0000313" key="3">
    <source>
        <dbReference type="EMBL" id="MEY8661536.1"/>
    </source>
</evidence>
<dbReference type="RefSeq" id="WP_369940328.1">
    <property type="nucleotide sequence ID" value="NZ_JBCLUF010000003.1"/>
</dbReference>
<feature type="compositionally biased region" description="Acidic residues" evidence="2">
    <location>
        <begin position="175"/>
        <end position="184"/>
    </location>
</feature>
<keyword evidence="1" id="KW-0175">Coiled coil</keyword>
<evidence type="ECO:0000256" key="1">
    <source>
        <dbReference type="SAM" id="Coils"/>
    </source>
</evidence>
<dbReference type="Proteomes" id="UP001565236">
    <property type="component" value="Unassembled WGS sequence"/>
</dbReference>
<keyword evidence="4" id="KW-1185">Reference proteome</keyword>
<accession>A0ABV4DM33</accession>